<sequence length="79" mass="9080">MSKKVGLEECVRASLERYFEDLGDAEPHDMWDMVMRCVERPVLEMAMERAGGNQSRASEMLGITRNTLRKKLLAHNIQV</sequence>
<dbReference type="PIRSF" id="PIRSF002097">
    <property type="entry name" value="DNA-binding_Fis"/>
    <property type="match status" value="1"/>
</dbReference>
<keyword evidence="2" id="KW-0238">DNA-binding</keyword>
<dbReference type="Gene3D" id="1.10.10.60">
    <property type="entry name" value="Homeodomain-like"/>
    <property type="match status" value="1"/>
</dbReference>
<organism evidence="5 6">
    <name type="scientific">Bordetella genomosp. 8</name>
    <dbReference type="NCBI Taxonomy" id="1416806"/>
    <lineage>
        <taxon>Bacteria</taxon>
        <taxon>Pseudomonadati</taxon>
        <taxon>Pseudomonadota</taxon>
        <taxon>Betaproteobacteria</taxon>
        <taxon>Burkholderiales</taxon>
        <taxon>Alcaligenaceae</taxon>
        <taxon>Bordetella</taxon>
    </lineage>
</organism>
<dbReference type="SUPFAM" id="SSF46689">
    <property type="entry name" value="Homeodomain-like"/>
    <property type="match status" value="1"/>
</dbReference>
<dbReference type="GO" id="GO:0043565">
    <property type="term" value="F:sequence-specific DNA binding"/>
    <property type="evidence" value="ECO:0007669"/>
    <property type="project" value="InterPro"/>
</dbReference>
<dbReference type="OrthoDB" id="9802388at2"/>
<dbReference type="RefSeq" id="WP_086063588.1">
    <property type="nucleotide sequence ID" value="NZ_CP021108.1"/>
</dbReference>
<dbReference type="Proteomes" id="UP000194151">
    <property type="component" value="Chromosome"/>
</dbReference>
<comment type="similarity">
    <text evidence="1">Belongs to the transcriptional regulatory Fis family.</text>
</comment>
<gene>
    <name evidence="5" type="ORF">CAL12_05595</name>
</gene>
<dbReference type="STRING" id="1416806.CAL12_05595"/>
<dbReference type="PANTHER" id="PTHR47918">
    <property type="entry name" value="DNA-BINDING PROTEIN FIS"/>
    <property type="match status" value="1"/>
</dbReference>
<feature type="domain" description="DNA binding HTH" evidence="4">
    <location>
        <begin position="37"/>
        <end position="72"/>
    </location>
</feature>
<accession>A0A1W6YH69</accession>
<evidence type="ECO:0000256" key="2">
    <source>
        <dbReference type="ARBA" id="ARBA00023125"/>
    </source>
</evidence>
<dbReference type="InterPro" id="IPR002197">
    <property type="entry name" value="HTH_Fis"/>
</dbReference>
<proteinExistence type="inferred from homology"/>
<protein>
    <recommendedName>
        <fullName evidence="3">Putative Fis-like DNA-binding protein</fullName>
    </recommendedName>
</protein>
<evidence type="ECO:0000313" key="6">
    <source>
        <dbReference type="Proteomes" id="UP000194151"/>
    </source>
</evidence>
<dbReference type="InterPro" id="IPR005412">
    <property type="entry name" value="Fis_DNA-bd"/>
</dbReference>
<dbReference type="InterPro" id="IPR050207">
    <property type="entry name" value="Trans_regulatory_Fis"/>
</dbReference>
<name>A0A1W6YH69_9BORD</name>
<evidence type="ECO:0000313" key="5">
    <source>
        <dbReference type="EMBL" id="ARP80358.1"/>
    </source>
</evidence>
<reference evidence="5 6" key="1">
    <citation type="submission" date="2017-05" db="EMBL/GenBank/DDBJ databases">
        <title>Complete and WGS of Bordetella genogroups.</title>
        <authorList>
            <person name="Spilker T."/>
            <person name="LiPuma J."/>
        </authorList>
    </citation>
    <scope>NUCLEOTIDE SEQUENCE [LARGE SCALE GENOMIC DNA]</scope>
    <source>
        <strain evidence="5 6">AU19157</strain>
    </source>
</reference>
<dbReference type="InterPro" id="IPR009057">
    <property type="entry name" value="Homeodomain-like_sf"/>
</dbReference>
<dbReference type="KEGG" id="bgv:CAL12_05595"/>
<evidence type="ECO:0000256" key="3">
    <source>
        <dbReference type="ARBA" id="ARBA00029540"/>
    </source>
</evidence>
<dbReference type="EMBL" id="CP021108">
    <property type="protein sequence ID" value="ARP80358.1"/>
    <property type="molecule type" value="Genomic_DNA"/>
</dbReference>
<evidence type="ECO:0000256" key="1">
    <source>
        <dbReference type="ARBA" id="ARBA00008559"/>
    </source>
</evidence>
<dbReference type="GO" id="GO:0006355">
    <property type="term" value="P:regulation of DNA-templated transcription"/>
    <property type="evidence" value="ECO:0007669"/>
    <property type="project" value="InterPro"/>
</dbReference>
<dbReference type="PANTHER" id="PTHR47918:SF1">
    <property type="entry name" value="DNA-BINDING PROTEIN FIS"/>
    <property type="match status" value="1"/>
</dbReference>
<keyword evidence="6" id="KW-1185">Reference proteome</keyword>
<dbReference type="AlphaFoldDB" id="A0A1W6YH69"/>
<dbReference type="Pfam" id="PF02954">
    <property type="entry name" value="HTH_8"/>
    <property type="match status" value="1"/>
</dbReference>
<dbReference type="PRINTS" id="PR01590">
    <property type="entry name" value="HTHFIS"/>
</dbReference>
<evidence type="ECO:0000259" key="4">
    <source>
        <dbReference type="Pfam" id="PF02954"/>
    </source>
</evidence>